<dbReference type="EC" id="3.4.21.89" evidence="5"/>
<evidence type="ECO:0000256" key="5">
    <source>
        <dbReference type="NCBIfam" id="TIGR02228"/>
    </source>
</evidence>
<organism evidence="10 12">
    <name type="scientific">Frigoribacterium faeni</name>
    <dbReference type="NCBI Taxonomy" id="145483"/>
    <lineage>
        <taxon>Bacteria</taxon>
        <taxon>Bacillati</taxon>
        <taxon>Actinomycetota</taxon>
        <taxon>Actinomycetes</taxon>
        <taxon>Micrococcales</taxon>
        <taxon>Microbacteriaceae</taxon>
        <taxon>Frigoribacterium</taxon>
    </lineage>
</organism>
<dbReference type="GO" id="GO:0009003">
    <property type="term" value="F:signal peptidase activity"/>
    <property type="evidence" value="ECO:0007669"/>
    <property type="project" value="UniProtKB-EC"/>
</dbReference>
<dbReference type="InterPro" id="IPR019533">
    <property type="entry name" value="Peptidase_S26"/>
</dbReference>
<dbReference type="RefSeq" id="WP_146852670.1">
    <property type="nucleotide sequence ID" value="NZ_BAAAHR010000003.1"/>
</dbReference>
<keyword evidence="10" id="KW-0378">Hydrolase</keyword>
<dbReference type="NCBIfam" id="TIGR02228">
    <property type="entry name" value="sigpep_I_arch"/>
    <property type="match status" value="1"/>
</dbReference>
<name>A0A7W3JJ45_9MICO</name>
<dbReference type="PROSITE" id="PS50835">
    <property type="entry name" value="IG_LIKE"/>
    <property type="match status" value="1"/>
</dbReference>
<evidence type="ECO:0000256" key="2">
    <source>
        <dbReference type="ARBA" id="ARBA00022692"/>
    </source>
</evidence>
<keyword evidence="11" id="KW-1185">Reference proteome</keyword>
<accession>A0A7W3JJ45</accession>
<reference evidence="10 12" key="2">
    <citation type="submission" date="2020-07" db="EMBL/GenBank/DDBJ databases">
        <title>Sequencing the genomes of 1000 actinobacteria strains.</title>
        <authorList>
            <person name="Klenk H.-P."/>
        </authorList>
    </citation>
    <scope>NUCLEOTIDE SEQUENCE [LARGE SCALE GENOMIC DNA]</scope>
    <source>
        <strain evidence="10 12">DSM 10309</strain>
    </source>
</reference>
<dbReference type="Proteomes" id="UP000522688">
    <property type="component" value="Unassembled WGS sequence"/>
</dbReference>
<evidence type="ECO:0000256" key="3">
    <source>
        <dbReference type="ARBA" id="ARBA00022989"/>
    </source>
</evidence>
<feature type="region of interest" description="Disordered" evidence="6">
    <location>
        <begin position="185"/>
        <end position="216"/>
    </location>
</feature>
<keyword evidence="4 7" id="KW-0472">Membrane</keyword>
<evidence type="ECO:0000256" key="1">
    <source>
        <dbReference type="ARBA" id="ARBA00004370"/>
    </source>
</evidence>
<sequence>MSTSHAHVAVAPRASSIDVATLADWSRIVVATVARGLIATLLGMAFWAAAPALLGWQPTTVMTGSMMPRVAVGDIVLARPAAPSQLGVGQVLLFDDPDRAGDLRLHRVESIEPGGTLVTKGDANPAVDSSPVSSADVHGVGVLRVPLLGLPIVWLHQGDVPRVVLAGLAFAVVLALTLIDGPLRRRPEPAPGAATDPEEARVGSGRSRHRHRRVADRRHRVVRGVAGLSVIVVAASGIGFLLPPAAVAAPFAARTSNPTSNLTAATAEAATTLSCADASGTVSPVISWTYSGVPADSFDLMYGTTVLASAPGTATSLTYDRTSLLNLSLGTPYAVTLRTNLGVAPNAWSKVSTASTNIRVTSLLLGTVRCYP</sequence>
<dbReference type="CDD" id="cd06530">
    <property type="entry name" value="S26_SPase_I"/>
    <property type="match status" value="1"/>
</dbReference>
<reference evidence="9 11" key="1">
    <citation type="submission" date="2019-07" db="EMBL/GenBank/DDBJ databases">
        <title>Whole genome shotgun sequence of Frigoribacterium faeni NBRC 103066.</title>
        <authorList>
            <person name="Hosoyama A."/>
            <person name="Uohara A."/>
            <person name="Ohji S."/>
            <person name="Ichikawa N."/>
        </authorList>
    </citation>
    <scope>NUCLEOTIDE SEQUENCE [LARGE SCALE GENOMIC DNA]</scope>
    <source>
        <strain evidence="9 11">NBRC 103066</strain>
    </source>
</reference>
<evidence type="ECO:0000259" key="8">
    <source>
        <dbReference type="PROSITE" id="PS50835"/>
    </source>
</evidence>
<evidence type="ECO:0000256" key="7">
    <source>
        <dbReference type="SAM" id="Phobius"/>
    </source>
</evidence>
<feature type="transmembrane region" description="Helical" evidence="7">
    <location>
        <begin position="36"/>
        <end position="56"/>
    </location>
</feature>
<dbReference type="GO" id="GO:0004252">
    <property type="term" value="F:serine-type endopeptidase activity"/>
    <property type="evidence" value="ECO:0007669"/>
    <property type="project" value="UniProtKB-UniRule"/>
</dbReference>
<dbReference type="InterPro" id="IPR007110">
    <property type="entry name" value="Ig-like_dom"/>
</dbReference>
<comment type="subcellular location">
    <subcellularLocation>
        <location evidence="1">Membrane</location>
    </subcellularLocation>
</comment>
<dbReference type="EMBL" id="JACGWW010000002">
    <property type="protein sequence ID" value="MBA8813817.1"/>
    <property type="molecule type" value="Genomic_DNA"/>
</dbReference>
<keyword evidence="2 7" id="KW-0812">Transmembrane</keyword>
<feature type="domain" description="Ig-like" evidence="8">
    <location>
        <begin position="244"/>
        <end position="372"/>
    </location>
</feature>
<evidence type="ECO:0000313" key="10">
    <source>
        <dbReference type="EMBL" id="MBA8813817.1"/>
    </source>
</evidence>
<evidence type="ECO:0000313" key="11">
    <source>
        <dbReference type="Proteomes" id="UP000321154"/>
    </source>
</evidence>
<proteinExistence type="predicted"/>
<comment type="caution">
    <text evidence="10">The sequence shown here is derived from an EMBL/GenBank/DDBJ whole genome shotgun (WGS) entry which is preliminary data.</text>
</comment>
<dbReference type="InterPro" id="IPR036286">
    <property type="entry name" value="LexA/Signal_pep-like_sf"/>
</dbReference>
<gene>
    <name evidence="10" type="ORF">FB463_002066</name>
    <name evidence="9" type="ORF">FFA01_05190</name>
</gene>
<evidence type="ECO:0000313" key="9">
    <source>
        <dbReference type="EMBL" id="GEK82210.1"/>
    </source>
</evidence>
<dbReference type="EMBL" id="BJUV01000003">
    <property type="protein sequence ID" value="GEK82210.1"/>
    <property type="molecule type" value="Genomic_DNA"/>
</dbReference>
<protein>
    <recommendedName>
        <fullName evidence="5">Signal peptidase I</fullName>
        <ecNumber evidence="5">3.4.21.89</ecNumber>
    </recommendedName>
</protein>
<feature type="transmembrane region" description="Helical" evidence="7">
    <location>
        <begin position="221"/>
        <end position="242"/>
    </location>
</feature>
<dbReference type="AlphaFoldDB" id="A0A7W3JJ45"/>
<keyword evidence="3 7" id="KW-1133">Transmembrane helix</keyword>
<feature type="transmembrane region" description="Helical" evidence="7">
    <location>
        <begin position="160"/>
        <end position="179"/>
    </location>
</feature>
<evidence type="ECO:0000313" key="12">
    <source>
        <dbReference type="Proteomes" id="UP000522688"/>
    </source>
</evidence>
<dbReference type="GO" id="GO:0006465">
    <property type="term" value="P:signal peptide processing"/>
    <property type="evidence" value="ECO:0007669"/>
    <property type="project" value="UniProtKB-UniRule"/>
</dbReference>
<dbReference type="SUPFAM" id="SSF51306">
    <property type="entry name" value="LexA/Signal peptidase"/>
    <property type="match status" value="1"/>
</dbReference>
<dbReference type="InterPro" id="IPR001733">
    <property type="entry name" value="Peptidase_S26B"/>
</dbReference>
<evidence type="ECO:0000256" key="6">
    <source>
        <dbReference type="SAM" id="MobiDB-lite"/>
    </source>
</evidence>
<dbReference type="GO" id="GO:0016020">
    <property type="term" value="C:membrane"/>
    <property type="evidence" value="ECO:0007669"/>
    <property type="project" value="UniProtKB-SubCell"/>
</dbReference>
<dbReference type="Proteomes" id="UP000321154">
    <property type="component" value="Unassembled WGS sequence"/>
</dbReference>
<feature type="compositionally biased region" description="Basic residues" evidence="6">
    <location>
        <begin position="206"/>
        <end position="216"/>
    </location>
</feature>
<dbReference type="OrthoDB" id="5241786at2"/>
<evidence type="ECO:0000256" key="4">
    <source>
        <dbReference type="ARBA" id="ARBA00023136"/>
    </source>
</evidence>